<gene>
    <name evidence="12" type="primary">LOC100378277</name>
</gene>
<dbReference type="RefSeq" id="XP_002737402.1">
    <property type="nucleotide sequence ID" value="XM_002737356.2"/>
</dbReference>
<evidence type="ECO:0000256" key="4">
    <source>
        <dbReference type="ARBA" id="ARBA00022679"/>
    </source>
</evidence>
<evidence type="ECO:0000256" key="8">
    <source>
        <dbReference type="ARBA" id="ARBA00038873"/>
    </source>
</evidence>
<dbReference type="GeneID" id="100378277"/>
<evidence type="ECO:0000256" key="9">
    <source>
        <dbReference type="ARBA" id="ARBA00040505"/>
    </source>
</evidence>
<sequence length="397" mass="45141">MQRHQAASLGIIEAITYIYFNAVDLTRDQYMMAVVNPGQSLTDFKTVKQLIEEIYAIQVESINKLNSHDNNNLLIRVTSGHLYVLKLLSKRSDSDWLIGIGNLMVYLHEHGIKCPLPVKLSDGRMFSFHSTMTETEIHNKVIFLQTYVPGSILYGILPSNEMYFSAGKYLGQIDNILKGFHDDRLVCDVTLGEGSEWFLTALPKLRSYYDVISDNSNMEMVEFYIKQFEDRVLTNLHHLKEGTIHGDFHDENIIINDGASDSPYTFRQGGKTYQMTGIIDFNDAQCSYYLFEVAIAIACFMLESDNPLLVGGHFLAGYLKNFQLPDFELTLLYNCIAGRLCQEAVLGNNQLKLGPTNVYLSDIVAKAWKTLHIMKQTTQQFTEHAWSSIIDSHVKTK</sequence>
<evidence type="ECO:0000256" key="2">
    <source>
        <dbReference type="ARBA" id="ARBA00006219"/>
    </source>
</evidence>
<comment type="subcellular location">
    <subcellularLocation>
        <location evidence="1">Cytoplasm</location>
    </subcellularLocation>
</comment>
<accession>A0ABM0GU44</accession>
<protein>
    <recommendedName>
        <fullName evidence="9">Hydroxylysine kinase</fullName>
        <ecNumber evidence="8">2.7.1.81</ecNumber>
    </recommendedName>
</protein>
<dbReference type="InterPro" id="IPR002575">
    <property type="entry name" value="Aminoglycoside_PTrfase"/>
</dbReference>
<comment type="catalytic activity">
    <reaction evidence="6">
        <text>(5R)-5-hydroxy-L-lysine + GTP = (5R)-5-phosphooxy-L-lysine + GDP + H(+)</text>
        <dbReference type="Rhea" id="RHEA:19049"/>
        <dbReference type="ChEBI" id="CHEBI:15378"/>
        <dbReference type="ChEBI" id="CHEBI:37565"/>
        <dbReference type="ChEBI" id="CHEBI:57882"/>
        <dbReference type="ChEBI" id="CHEBI:58189"/>
        <dbReference type="ChEBI" id="CHEBI:58357"/>
        <dbReference type="EC" id="2.7.1.81"/>
    </reaction>
</comment>
<evidence type="ECO:0000313" key="12">
    <source>
        <dbReference type="RefSeq" id="XP_002737402.1"/>
    </source>
</evidence>
<keyword evidence="3" id="KW-0963">Cytoplasm</keyword>
<proteinExistence type="inferred from homology"/>
<dbReference type="Gene3D" id="3.30.200.20">
    <property type="entry name" value="Phosphorylase Kinase, domain 1"/>
    <property type="match status" value="1"/>
</dbReference>
<dbReference type="Pfam" id="PF01636">
    <property type="entry name" value="APH"/>
    <property type="match status" value="1"/>
</dbReference>
<reference evidence="12" key="1">
    <citation type="submission" date="2025-08" db="UniProtKB">
        <authorList>
            <consortium name="RefSeq"/>
        </authorList>
    </citation>
    <scope>IDENTIFICATION</scope>
    <source>
        <tissue evidence="12">Testes</tissue>
    </source>
</reference>
<name>A0ABM0GU44_SACKO</name>
<dbReference type="Gene3D" id="3.90.1200.10">
    <property type="match status" value="1"/>
</dbReference>
<comment type="function">
    <text evidence="7">Catalyzes the GTP-dependent phosphorylation of 5-hydroxy-L-lysine.</text>
</comment>
<evidence type="ECO:0000256" key="1">
    <source>
        <dbReference type="ARBA" id="ARBA00004496"/>
    </source>
</evidence>
<dbReference type="EC" id="2.7.1.81" evidence="8"/>
<dbReference type="Proteomes" id="UP000694865">
    <property type="component" value="Unplaced"/>
</dbReference>
<evidence type="ECO:0000313" key="11">
    <source>
        <dbReference type="Proteomes" id="UP000694865"/>
    </source>
</evidence>
<evidence type="ECO:0000256" key="7">
    <source>
        <dbReference type="ARBA" id="ARBA00037368"/>
    </source>
</evidence>
<comment type="similarity">
    <text evidence="2">Belongs to the aminoglycoside phosphotransferase family.</text>
</comment>
<keyword evidence="4" id="KW-0808">Transferase</keyword>
<evidence type="ECO:0000256" key="5">
    <source>
        <dbReference type="ARBA" id="ARBA00022777"/>
    </source>
</evidence>
<keyword evidence="5" id="KW-0418">Kinase</keyword>
<feature type="domain" description="Aminoglycoside phosphotransferase" evidence="10">
    <location>
        <begin position="68"/>
        <end position="309"/>
    </location>
</feature>
<dbReference type="InterPro" id="IPR050249">
    <property type="entry name" value="Pseudomonas-type_ThrB"/>
</dbReference>
<organism evidence="11 12">
    <name type="scientific">Saccoglossus kowalevskii</name>
    <name type="common">Acorn worm</name>
    <dbReference type="NCBI Taxonomy" id="10224"/>
    <lineage>
        <taxon>Eukaryota</taxon>
        <taxon>Metazoa</taxon>
        <taxon>Hemichordata</taxon>
        <taxon>Enteropneusta</taxon>
        <taxon>Harrimaniidae</taxon>
        <taxon>Saccoglossus</taxon>
    </lineage>
</organism>
<evidence type="ECO:0000256" key="6">
    <source>
        <dbReference type="ARBA" id="ARBA00036820"/>
    </source>
</evidence>
<evidence type="ECO:0000259" key="10">
    <source>
        <dbReference type="Pfam" id="PF01636"/>
    </source>
</evidence>
<evidence type="ECO:0000256" key="3">
    <source>
        <dbReference type="ARBA" id="ARBA00022490"/>
    </source>
</evidence>
<dbReference type="SUPFAM" id="SSF56112">
    <property type="entry name" value="Protein kinase-like (PK-like)"/>
    <property type="match status" value="1"/>
</dbReference>
<dbReference type="InterPro" id="IPR011009">
    <property type="entry name" value="Kinase-like_dom_sf"/>
</dbReference>
<dbReference type="PANTHER" id="PTHR21064:SF1">
    <property type="entry name" value="HYDROXYLYSINE KINASE"/>
    <property type="match status" value="1"/>
</dbReference>
<dbReference type="PANTHER" id="PTHR21064">
    <property type="entry name" value="AMINOGLYCOSIDE PHOSPHOTRANSFERASE DOMAIN-CONTAINING PROTEIN-RELATED"/>
    <property type="match status" value="1"/>
</dbReference>
<keyword evidence="11" id="KW-1185">Reference proteome</keyword>